<dbReference type="GO" id="GO:0030246">
    <property type="term" value="F:carbohydrate binding"/>
    <property type="evidence" value="ECO:0007669"/>
    <property type="project" value="InterPro"/>
</dbReference>
<keyword evidence="4" id="KW-1133">Transmembrane helix</keyword>
<dbReference type="GO" id="GO:0004553">
    <property type="term" value="F:hydrolase activity, hydrolyzing O-glycosyl compounds"/>
    <property type="evidence" value="ECO:0007669"/>
    <property type="project" value="InterPro"/>
</dbReference>
<dbReference type="Gene3D" id="2.60.120.260">
    <property type="entry name" value="Galactose-binding domain-like"/>
    <property type="match status" value="1"/>
</dbReference>
<proteinExistence type="inferred from homology"/>
<feature type="domain" description="GH16" evidence="6">
    <location>
        <begin position="70"/>
        <end position="356"/>
    </location>
</feature>
<dbReference type="PROSITE" id="PS51175">
    <property type="entry name" value="CBM6"/>
    <property type="match status" value="1"/>
</dbReference>
<sequence length="512" mass="54069">MEAREKRQPMHESQPPASRPPASRPPASRPPASRSLALSSALPRDARTRRLRRPLVALLIAVAAVVAVAVRPAVAAVPATPSGWSLVWADDFNGSAGSLPSSTNWIIDTGHAYPGGPANWGTGEIQNYTADPANVSLDGNGNLRITPIRSGQNWTSARVETRRADFKPAPGRTLRIEGRIQMPNVTGEAALGYWPAFWALGSPYRGNYWNWPGIGELDIMENVNGLNTVWATLHCGVTPGGPCDETNGRGASRACPGSTCQSAFHTYRFEWDTGVTPNQLRWYVDGQQFFSVSQNQLDATTWSNMTSHAGYFLLLNVAIGGAFPNGVAGRSTPSSATVSGRPMLVDYVAVWQSGGSGGPSSPSPSPTSPPPGGGGVDARSTIQAENYQAQSGTSVETTSDTGGGQNVGYIANGDWLRYDRVDFGSTPATQFKARVASGAPSGVSGLIQVRLDSPTAAPIGSFAVADTGGWQSWRTVPANISAVTGTHTVYLTFSSGQPADFVNVNWFTFSTS</sequence>
<dbReference type="SMART" id="SM00606">
    <property type="entry name" value="CBD_IV"/>
    <property type="match status" value="1"/>
</dbReference>
<dbReference type="Pfam" id="PF03422">
    <property type="entry name" value="CBM_6"/>
    <property type="match status" value="1"/>
</dbReference>
<dbReference type="InterPro" id="IPR005084">
    <property type="entry name" value="CBM6"/>
</dbReference>
<evidence type="ECO:0000259" key="6">
    <source>
        <dbReference type="PROSITE" id="PS51762"/>
    </source>
</evidence>
<accession>A0A8J3R7L0</accession>
<dbReference type="InterPro" id="IPR008979">
    <property type="entry name" value="Galactose-bd-like_sf"/>
</dbReference>
<gene>
    <name evidence="7" type="ORF">Mth01_11570</name>
</gene>
<dbReference type="InterPro" id="IPR050546">
    <property type="entry name" value="Glycosyl_Hydrlase_16"/>
</dbReference>
<dbReference type="CDD" id="cd04084">
    <property type="entry name" value="CBM6_xylanase-like"/>
    <property type="match status" value="1"/>
</dbReference>
<feature type="transmembrane region" description="Helical" evidence="4">
    <location>
        <begin position="55"/>
        <end position="74"/>
    </location>
</feature>
<reference evidence="7" key="1">
    <citation type="submission" date="2021-01" db="EMBL/GenBank/DDBJ databases">
        <title>Whole genome shotgun sequence of Sphaerimonospora thailandensis NBRC 107569.</title>
        <authorList>
            <person name="Komaki H."/>
            <person name="Tamura T."/>
        </authorList>
    </citation>
    <scope>NUCLEOTIDE SEQUENCE</scope>
    <source>
        <strain evidence="7">NBRC 107569</strain>
    </source>
</reference>
<dbReference type="Proteomes" id="UP000610966">
    <property type="component" value="Unassembled WGS sequence"/>
</dbReference>
<dbReference type="Pfam" id="PF26113">
    <property type="entry name" value="GH16_XgeA"/>
    <property type="match status" value="1"/>
</dbReference>
<dbReference type="EMBL" id="BOOG01000011">
    <property type="protein sequence ID" value="GIH68904.1"/>
    <property type="molecule type" value="Genomic_DNA"/>
</dbReference>
<comment type="similarity">
    <text evidence="1">Belongs to the glycosyl hydrolase 16 family.</text>
</comment>
<feature type="region of interest" description="Disordered" evidence="3">
    <location>
        <begin position="354"/>
        <end position="379"/>
    </location>
</feature>
<evidence type="ECO:0000256" key="3">
    <source>
        <dbReference type="SAM" id="MobiDB-lite"/>
    </source>
</evidence>
<feature type="region of interest" description="Disordered" evidence="3">
    <location>
        <begin position="1"/>
        <end position="41"/>
    </location>
</feature>
<keyword evidence="4" id="KW-0812">Transmembrane</keyword>
<feature type="domain" description="CBM6" evidence="5">
    <location>
        <begin position="380"/>
        <end position="510"/>
    </location>
</feature>
<feature type="compositionally biased region" description="Basic and acidic residues" evidence="3">
    <location>
        <begin position="1"/>
        <end position="10"/>
    </location>
</feature>
<feature type="compositionally biased region" description="Pro residues" evidence="3">
    <location>
        <begin position="361"/>
        <end position="372"/>
    </location>
</feature>
<evidence type="ECO:0000313" key="7">
    <source>
        <dbReference type="EMBL" id="GIH68904.1"/>
    </source>
</evidence>
<keyword evidence="4" id="KW-0472">Membrane</keyword>
<evidence type="ECO:0000256" key="2">
    <source>
        <dbReference type="ARBA" id="ARBA00022729"/>
    </source>
</evidence>
<keyword evidence="2" id="KW-0732">Signal</keyword>
<dbReference type="PROSITE" id="PS51762">
    <property type="entry name" value="GH16_2"/>
    <property type="match status" value="1"/>
</dbReference>
<dbReference type="CDD" id="cd02182">
    <property type="entry name" value="GH16_Strep_laminarinase_like"/>
    <property type="match status" value="1"/>
</dbReference>
<evidence type="ECO:0000256" key="1">
    <source>
        <dbReference type="ARBA" id="ARBA00006865"/>
    </source>
</evidence>
<feature type="compositionally biased region" description="Low complexity" evidence="3">
    <location>
        <begin position="30"/>
        <end position="41"/>
    </location>
</feature>
<keyword evidence="8" id="KW-1185">Reference proteome</keyword>
<dbReference type="InterPro" id="IPR006584">
    <property type="entry name" value="Cellulose-bd_IV"/>
</dbReference>
<dbReference type="GO" id="GO:0005975">
    <property type="term" value="P:carbohydrate metabolic process"/>
    <property type="evidence" value="ECO:0007669"/>
    <property type="project" value="InterPro"/>
</dbReference>
<dbReference type="PANTHER" id="PTHR10963:SF55">
    <property type="entry name" value="GLYCOSIDE HYDROLASE FAMILY 16 PROTEIN"/>
    <property type="match status" value="1"/>
</dbReference>
<dbReference type="SUPFAM" id="SSF49899">
    <property type="entry name" value="Concanavalin A-like lectins/glucanases"/>
    <property type="match status" value="1"/>
</dbReference>
<dbReference type="Gene3D" id="2.60.120.200">
    <property type="match status" value="1"/>
</dbReference>
<evidence type="ECO:0000313" key="8">
    <source>
        <dbReference type="Proteomes" id="UP000610966"/>
    </source>
</evidence>
<dbReference type="AlphaFoldDB" id="A0A8J3R7L0"/>
<evidence type="ECO:0000256" key="4">
    <source>
        <dbReference type="SAM" id="Phobius"/>
    </source>
</evidence>
<dbReference type="InterPro" id="IPR000757">
    <property type="entry name" value="Beta-glucanase-like"/>
</dbReference>
<organism evidence="7 8">
    <name type="scientific">Sphaerimonospora thailandensis</name>
    <dbReference type="NCBI Taxonomy" id="795644"/>
    <lineage>
        <taxon>Bacteria</taxon>
        <taxon>Bacillati</taxon>
        <taxon>Actinomycetota</taxon>
        <taxon>Actinomycetes</taxon>
        <taxon>Streptosporangiales</taxon>
        <taxon>Streptosporangiaceae</taxon>
        <taxon>Sphaerimonospora</taxon>
    </lineage>
</organism>
<feature type="compositionally biased region" description="Pro residues" evidence="3">
    <location>
        <begin position="17"/>
        <end position="29"/>
    </location>
</feature>
<protein>
    <submittedName>
        <fullName evidence="7">Endo-1,3-beta-glucanase</fullName>
    </submittedName>
</protein>
<dbReference type="SUPFAM" id="SSF49785">
    <property type="entry name" value="Galactose-binding domain-like"/>
    <property type="match status" value="1"/>
</dbReference>
<evidence type="ECO:0000259" key="5">
    <source>
        <dbReference type="PROSITE" id="PS51175"/>
    </source>
</evidence>
<dbReference type="InterPro" id="IPR013320">
    <property type="entry name" value="ConA-like_dom_sf"/>
</dbReference>
<comment type="caution">
    <text evidence="7">The sequence shown here is derived from an EMBL/GenBank/DDBJ whole genome shotgun (WGS) entry which is preliminary data.</text>
</comment>
<dbReference type="PANTHER" id="PTHR10963">
    <property type="entry name" value="GLYCOSYL HYDROLASE-RELATED"/>
    <property type="match status" value="1"/>
</dbReference>
<name>A0A8J3R7L0_9ACTN</name>